<organism evidence="7 8">
    <name type="scientific">Ramazzottius varieornatus</name>
    <name type="common">Water bear</name>
    <name type="synonym">Tardigrade</name>
    <dbReference type="NCBI Taxonomy" id="947166"/>
    <lineage>
        <taxon>Eukaryota</taxon>
        <taxon>Metazoa</taxon>
        <taxon>Ecdysozoa</taxon>
        <taxon>Tardigrada</taxon>
        <taxon>Eutardigrada</taxon>
        <taxon>Parachela</taxon>
        <taxon>Hypsibioidea</taxon>
        <taxon>Ramazzottiidae</taxon>
        <taxon>Ramazzottius</taxon>
    </lineage>
</organism>
<dbReference type="SUPFAM" id="SSF81321">
    <property type="entry name" value="Family A G protein-coupled receptor-like"/>
    <property type="match status" value="1"/>
</dbReference>
<dbReference type="AlphaFoldDB" id="A0A1D1UVC0"/>
<evidence type="ECO:0000256" key="3">
    <source>
        <dbReference type="ARBA" id="ARBA00022989"/>
    </source>
</evidence>
<evidence type="ECO:0000313" key="7">
    <source>
        <dbReference type="EMBL" id="GAU92470.1"/>
    </source>
</evidence>
<sequence>MAPRYSDDRCINATFMLALGYIGAMSTVLRGAPTNGMLSTFYKPHRPIGPFTGNIVALLVLDTLRGLFACLSVVRTIVNEWLGTAQNCQTALFVMWTYSSLLTLLSANLRVDRWLTIVRPVWYRRDRTDRDNLMVLGCIYLYHNLVRSELLTIPEPQPKGEYCDQPSVQLTPAVSNKLLLIAVAIIPQGILYTTEPVLF</sequence>
<dbReference type="Gene3D" id="1.20.1070.10">
    <property type="entry name" value="Rhodopsin 7-helix transmembrane proteins"/>
    <property type="match status" value="1"/>
</dbReference>
<dbReference type="EMBL" id="BDGG01000002">
    <property type="protein sequence ID" value="GAU92470.1"/>
    <property type="molecule type" value="Genomic_DNA"/>
</dbReference>
<evidence type="ECO:0000259" key="6">
    <source>
        <dbReference type="PROSITE" id="PS50262"/>
    </source>
</evidence>
<dbReference type="InterPro" id="IPR017452">
    <property type="entry name" value="GPCR_Rhodpsn_7TM"/>
</dbReference>
<keyword evidence="8" id="KW-1185">Reference proteome</keyword>
<reference evidence="7 8" key="1">
    <citation type="journal article" date="2016" name="Nat. Commun.">
        <title>Extremotolerant tardigrade genome and improved radiotolerance of human cultured cells by tardigrade-unique protein.</title>
        <authorList>
            <person name="Hashimoto T."/>
            <person name="Horikawa D.D."/>
            <person name="Saito Y."/>
            <person name="Kuwahara H."/>
            <person name="Kozuka-Hata H."/>
            <person name="Shin-I T."/>
            <person name="Minakuchi Y."/>
            <person name="Ohishi K."/>
            <person name="Motoyama A."/>
            <person name="Aizu T."/>
            <person name="Enomoto A."/>
            <person name="Kondo K."/>
            <person name="Tanaka S."/>
            <person name="Hara Y."/>
            <person name="Koshikawa S."/>
            <person name="Sagara H."/>
            <person name="Miura T."/>
            <person name="Yokobori S."/>
            <person name="Miyagawa K."/>
            <person name="Suzuki Y."/>
            <person name="Kubo T."/>
            <person name="Oyama M."/>
            <person name="Kohara Y."/>
            <person name="Fujiyama A."/>
            <person name="Arakawa K."/>
            <person name="Katayama T."/>
            <person name="Toyoda A."/>
            <person name="Kunieda T."/>
        </authorList>
    </citation>
    <scope>NUCLEOTIDE SEQUENCE [LARGE SCALE GENOMIC DNA]</scope>
    <source>
        <strain evidence="7 8">YOKOZUNA-1</strain>
    </source>
</reference>
<keyword evidence="2 5" id="KW-0812">Transmembrane</keyword>
<comment type="caution">
    <text evidence="7">The sequence shown here is derived from an EMBL/GenBank/DDBJ whole genome shotgun (WGS) entry which is preliminary data.</text>
</comment>
<dbReference type="Proteomes" id="UP000186922">
    <property type="component" value="Unassembled WGS sequence"/>
</dbReference>
<evidence type="ECO:0000256" key="4">
    <source>
        <dbReference type="ARBA" id="ARBA00023136"/>
    </source>
</evidence>
<feature type="transmembrane region" description="Helical" evidence="5">
    <location>
        <begin position="53"/>
        <end position="78"/>
    </location>
</feature>
<dbReference type="InterPro" id="IPR000276">
    <property type="entry name" value="GPCR_Rhodpsn"/>
</dbReference>
<gene>
    <name evidence="7" type="primary">RvY_04546-1</name>
    <name evidence="7" type="synonym">RvY_04546.1</name>
    <name evidence="7" type="ORF">RvY_04546</name>
</gene>
<comment type="subcellular location">
    <subcellularLocation>
        <location evidence="1">Membrane</location>
    </subcellularLocation>
</comment>
<keyword evidence="3 5" id="KW-1133">Transmembrane helix</keyword>
<protein>
    <recommendedName>
        <fullName evidence="6">G-protein coupled receptors family 1 profile domain-containing protein</fullName>
    </recommendedName>
</protein>
<feature type="transmembrane region" description="Helical" evidence="5">
    <location>
        <begin position="12"/>
        <end position="32"/>
    </location>
</feature>
<evidence type="ECO:0000256" key="2">
    <source>
        <dbReference type="ARBA" id="ARBA00022692"/>
    </source>
</evidence>
<evidence type="ECO:0000313" key="8">
    <source>
        <dbReference type="Proteomes" id="UP000186922"/>
    </source>
</evidence>
<dbReference type="GO" id="GO:0016020">
    <property type="term" value="C:membrane"/>
    <property type="evidence" value="ECO:0007669"/>
    <property type="project" value="UniProtKB-SubCell"/>
</dbReference>
<evidence type="ECO:0000256" key="1">
    <source>
        <dbReference type="ARBA" id="ARBA00004370"/>
    </source>
</evidence>
<keyword evidence="4 5" id="KW-0472">Membrane</keyword>
<dbReference type="GO" id="GO:0004930">
    <property type="term" value="F:G protein-coupled receptor activity"/>
    <property type="evidence" value="ECO:0007669"/>
    <property type="project" value="InterPro"/>
</dbReference>
<name>A0A1D1UVC0_RAMVA</name>
<accession>A0A1D1UVC0</accession>
<evidence type="ECO:0000256" key="5">
    <source>
        <dbReference type="SAM" id="Phobius"/>
    </source>
</evidence>
<dbReference type="Pfam" id="PF00001">
    <property type="entry name" value="7tm_1"/>
    <property type="match status" value="1"/>
</dbReference>
<feature type="domain" description="G-protein coupled receptors family 1 profile" evidence="6">
    <location>
        <begin position="55"/>
        <end position="199"/>
    </location>
</feature>
<dbReference type="PROSITE" id="PS50262">
    <property type="entry name" value="G_PROTEIN_RECEP_F1_2"/>
    <property type="match status" value="1"/>
</dbReference>
<proteinExistence type="predicted"/>